<dbReference type="GO" id="GO:0003746">
    <property type="term" value="F:translation elongation factor activity"/>
    <property type="evidence" value="ECO:0007669"/>
    <property type="project" value="UniProtKB-UniRule"/>
</dbReference>
<evidence type="ECO:0000256" key="1">
    <source>
        <dbReference type="ARBA" id="ARBA00005532"/>
    </source>
</evidence>
<evidence type="ECO:0000256" key="7">
    <source>
        <dbReference type="RuleBase" id="RU000642"/>
    </source>
</evidence>
<evidence type="ECO:0000313" key="11">
    <source>
        <dbReference type="Proteomes" id="UP000611762"/>
    </source>
</evidence>
<dbReference type="AlphaFoldDB" id="A0A926HX16"/>
<keyword evidence="11" id="KW-1185">Reference proteome</keyword>
<comment type="similarity">
    <text evidence="1 6 7">Belongs to the EF-Ts family.</text>
</comment>
<reference evidence="10" key="1">
    <citation type="submission" date="2020-08" db="EMBL/GenBank/DDBJ databases">
        <title>Genome public.</title>
        <authorList>
            <person name="Liu C."/>
            <person name="Sun Q."/>
        </authorList>
    </citation>
    <scope>NUCLEOTIDE SEQUENCE</scope>
    <source>
        <strain evidence="10">H8</strain>
    </source>
</reference>
<comment type="subcellular location">
    <subcellularLocation>
        <location evidence="6 8">Cytoplasm</location>
    </subcellularLocation>
</comment>
<dbReference type="GO" id="GO:0005737">
    <property type="term" value="C:cytoplasm"/>
    <property type="evidence" value="ECO:0007669"/>
    <property type="project" value="UniProtKB-SubCell"/>
</dbReference>
<evidence type="ECO:0000256" key="3">
    <source>
        <dbReference type="ARBA" id="ARBA00022768"/>
    </source>
</evidence>
<dbReference type="Proteomes" id="UP000611762">
    <property type="component" value="Unassembled WGS sequence"/>
</dbReference>
<dbReference type="PROSITE" id="PS01127">
    <property type="entry name" value="EF_TS_2"/>
    <property type="match status" value="1"/>
</dbReference>
<dbReference type="InterPro" id="IPR036402">
    <property type="entry name" value="EF-Ts_dimer_sf"/>
</dbReference>
<dbReference type="SUPFAM" id="SSF46934">
    <property type="entry name" value="UBA-like"/>
    <property type="match status" value="1"/>
</dbReference>
<dbReference type="PANTHER" id="PTHR11741:SF0">
    <property type="entry name" value="ELONGATION FACTOR TS, MITOCHONDRIAL"/>
    <property type="match status" value="1"/>
</dbReference>
<evidence type="ECO:0000313" key="10">
    <source>
        <dbReference type="EMBL" id="MBC8539584.1"/>
    </source>
</evidence>
<sequence length="303" mass="33002">MAFTAADVKALREITGCGMMDCKKALTETNGDKDKAIEFLREKGLATAEKKSGRVAADGIVYADVTDGIGVLLEVNSETDFVAKNADFQQFVSDVATQIRTTSPSDVDTLLNEKFVNGDETISAMLVNKIATIGENITVRRFERYDGVVETYIHGGGKIGVMAAFTLADASKADAAEFKEFAHDIAMQVAASNPAYLDRDSVPADVVEKETEILTAQAMNEGKPQNIAEKMVAGRINKYFKEICLVDQPFIKDGDMTVSAYTKSVSDKIGTEIKIDKFARFEKGEGIEKKQDNFAEEIASMVK</sequence>
<gene>
    <name evidence="6" type="primary">tsf</name>
    <name evidence="10" type="ORF">H8698_01160</name>
</gene>
<proteinExistence type="inferred from homology"/>
<dbReference type="Gene3D" id="3.30.479.20">
    <property type="entry name" value="Elongation factor Ts, dimerisation domain"/>
    <property type="match status" value="2"/>
</dbReference>
<dbReference type="NCBIfam" id="TIGR00116">
    <property type="entry name" value="tsf"/>
    <property type="match status" value="1"/>
</dbReference>
<keyword evidence="6" id="KW-0963">Cytoplasm</keyword>
<dbReference type="FunFam" id="1.10.8.10:FF:000001">
    <property type="entry name" value="Elongation factor Ts"/>
    <property type="match status" value="1"/>
</dbReference>
<dbReference type="InterPro" id="IPR018101">
    <property type="entry name" value="Transl_elong_Ts_CS"/>
</dbReference>
<name>A0A926HX16_9FIRM</name>
<dbReference type="RefSeq" id="WP_249310792.1">
    <property type="nucleotide sequence ID" value="NZ_JACRSU010000001.1"/>
</dbReference>
<dbReference type="InterPro" id="IPR014039">
    <property type="entry name" value="Transl_elong_EFTs/EF1B_dimer"/>
</dbReference>
<protein>
    <recommendedName>
        <fullName evidence="2 6">Elongation factor Ts</fullName>
        <shortName evidence="6">EF-Ts</shortName>
    </recommendedName>
</protein>
<dbReference type="InterPro" id="IPR009060">
    <property type="entry name" value="UBA-like_sf"/>
</dbReference>
<dbReference type="PROSITE" id="PS01126">
    <property type="entry name" value="EF_TS_1"/>
    <property type="match status" value="1"/>
</dbReference>
<organism evidence="10 11">
    <name type="scientific">Congzhengia minquanensis</name>
    <dbReference type="NCBI Taxonomy" id="2763657"/>
    <lineage>
        <taxon>Bacteria</taxon>
        <taxon>Bacillati</taxon>
        <taxon>Bacillota</taxon>
        <taxon>Clostridia</taxon>
        <taxon>Eubacteriales</taxon>
        <taxon>Oscillospiraceae</taxon>
        <taxon>Congzhengia</taxon>
    </lineage>
</organism>
<evidence type="ECO:0000259" key="9">
    <source>
        <dbReference type="Pfam" id="PF00889"/>
    </source>
</evidence>
<comment type="function">
    <text evidence="5 6 7">Associates with the EF-Tu.GDP complex and induces the exchange of GDP to GTP. It remains bound to the aminoacyl-tRNA.EF-Tu.GTP complex up to the GTP hydrolysis stage on the ribosome.</text>
</comment>
<dbReference type="InterPro" id="IPR001816">
    <property type="entry name" value="Transl_elong_EFTs/EF1B"/>
</dbReference>
<evidence type="ECO:0000256" key="2">
    <source>
        <dbReference type="ARBA" id="ARBA00016956"/>
    </source>
</evidence>
<keyword evidence="4 6" id="KW-0648">Protein biosynthesis</keyword>
<evidence type="ECO:0000256" key="4">
    <source>
        <dbReference type="ARBA" id="ARBA00022917"/>
    </source>
</evidence>
<evidence type="ECO:0000256" key="5">
    <source>
        <dbReference type="ARBA" id="ARBA00025453"/>
    </source>
</evidence>
<accession>A0A926HX16</accession>
<dbReference type="HAMAP" id="MF_00050">
    <property type="entry name" value="EF_Ts"/>
    <property type="match status" value="1"/>
</dbReference>
<evidence type="ECO:0000256" key="6">
    <source>
        <dbReference type="HAMAP-Rule" id="MF_00050"/>
    </source>
</evidence>
<dbReference type="Gene3D" id="1.10.8.10">
    <property type="entry name" value="DNA helicase RuvA subunit, C-terminal domain"/>
    <property type="match status" value="1"/>
</dbReference>
<dbReference type="PANTHER" id="PTHR11741">
    <property type="entry name" value="ELONGATION FACTOR TS"/>
    <property type="match status" value="1"/>
</dbReference>
<feature type="domain" description="Translation elongation factor EFTs/EF1B dimerisation" evidence="9">
    <location>
        <begin position="70"/>
        <end position="285"/>
    </location>
</feature>
<comment type="caution">
    <text evidence="10">The sequence shown here is derived from an EMBL/GenBank/DDBJ whole genome shotgun (WGS) entry which is preliminary data.</text>
</comment>
<dbReference type="CDD" id="cd14275">
    <property type="entry name" value="UBA_EF-Ts"/>
    <property type="match status" value="1"/>
</dbReference>
<dbReference type="FunFam" id="1.10.286.20:FF:000001">
    <property type="entry name" value="Elongation factor Ts"/>
    <property type="match status" value="1"/>
</dbReference>
<keyword evidence="3 6" id="KW-0251">Elongation factor</keyword>
<dbReference type="EMBL" id="JACRSU010000001">
    <property type="protein sequence ID" value="MBC8539584.1"/>
    <property type="molecule type" value="Genomic_DNA"/>
</dbReference>
<evidence type="ECO:0000256" key="8">
    <source>
        <dbReference type="RuleBase" id="RU000643"/>
    </source>
</evidence>
<dbReference type="SUPFAM" id="SSF54713">
    <property type="entry name" value="Elongation factor Ts (EF-Ts), dimerisation domain"/>
    <property type="match status" value="2"/>
</dbReference>
<dbReference type="Pfam" id="PF00889">
    <property type="entry name" value="EF_TS"/>
    <property type="match status" value="1"/>
</dbReference>
<feature type="region of interest" description="Involved in Mg(2+) ion dislocation from EF-Tu" evidence="6">
    <location>
        <begin position="79"/>
        <end position="82"/>
    </location>
</feature>
<dbReference type="Gene3D" id="1.10.286.20">
    <property type="match status" value="1"/>
</dbReference>